<keyword evidence="4" id="KW-0249">Electron transport</keyword>
<dbReference type="InterPro" id="IPR011899">
    <property type="entry name" value="Glutaredoxin_euk/vir"/>
</dbReference>
<organism evidence="9">
    <name type="scientific">Selaginella moellendorffii</name>
    <name type="common">Spikemoss</name>
    <dbReference type="NCBI Taxonomy" id="88036"/>
    <lineage>
        <taxon>Eukaryota</taxon>
        <taxon>Viridiplantae</taxon>
        <taxon>Streptophyta</taxon>
        <taxon>Embryophyta</taxon>
        <taxon>Tracheophyta</taxon>
        <taxon>Lycopodiopsida</taxon>
        <taxon>Selaginellales</taxon>
        <taxon>Selaginellaceae</taxon>
        <taxon>Selaginella</taxon>
    </lineage>
</organism>
<dbReference type="PANTHER" id="PTHR45694:SF14">
    <property type="entry name" value="GLUTAREDOXIN-C2"/>
    <property type="match status" value="1"/>
</dbReference>
<dbReference type="FunFam" id="3.40.30.10:FF:000093">
    <property type="entry name" value="Glutaredoxin 2"/>
    <property type="match status" value="1"/>
</dbReference>
<dbReference type="PRINTS" id="PR00160">
    <property type="entry name" value="GLUTAREDOXIN"/>
</dbReference>
<keyword evidence="6" id="KW-0676">Redox-active center</keyword>
<dbReference type="InterPro" id="IPR011767">
    <property type="entry name" value="GLR_AS"/>
</dbReference>
<evidence type="ECO:0000256" key="5">
    <source>
        <dbReference type="ARBA" id="ARBA00023157"/>
    </source>
</evidence>
<comment type="similarity">
    <text evidence="2">Belongs to the glutaredoxin family. CPYC subfamily.</text>
</comment>
<dbReference type="GO" id="GO:0005737">
    <property type="term" value="C:cytoplasm"/>
    <property type="evidence" value="ECO:0000318"/>
    <property type="project" value="GO_Central"/>
</dbReference>
<dbReference type="HOGENOM" id="CLU_026126_7_2_1"/>
<proteinExistence type="inferred from homology"/>
<evidence type="ECO:0000313" key="9">
    <source>
        <dbReference type="Proteomes" id="UP000001514"/>
    </source>
</evidence>
<dbReference type="InParanoid" id="D8RBN6"/>
<evidence type="ECO:0000256" key="6">
    <source>
        <dbReference type="ARBA" id="ARBA00023284"/>
    </source>
</evidence>
<comment type="function">
    <text evidence="1">Has a glutathione-disulfide oxidoreductase activity in the presence of NADPH and glutathione reductase. Reduces low molecular weight disulfides and proteins.</text>
</comment>
<dbReference type="OrthoDB" id="418495at2759"/>
<dbReference type="NCBIfam" id="TIGR02180">
    <property type="entry name" value="GRX_euk"/>
    <property type="match status" value="1"/>
</dbReference>
<evidence type="ECO:0000256" key="1">
    <source>
        <dbReference type="ARBA" id="ARBA00002549"/>
    </source>
</evidence>
<dbReference type="Gramene" id="EFJ30823">
    <property type="protein sequence ID" value="EFJ30823"/>
    <property type="gene ID" value="SELMODRAFT_89111"/>
</dbReference>
<dbReference type="eggNOG" id="KOG1752">
    <property type="taxonomic scope" value="Eukaryota"/>
</dbReference>
<dbReference type="AlphaFoldDB" id="D8RBN6"/>
<dbReference type="Pfam" id="PF00462">
    <property type="entry name" value="Glutaredoxin"/>
    <property type="match status" value="1"/>
</dbReference>
<dbReference type="OMA" id="KPGHLEC"/>
<evidence type="ECO:0000256" key="4">
    <source>
        <dbReference type="ARBA" id="ARBA00022982"/>
    </source>
</evidence>
<sequence>MALSKAKDIVAHNPLVVFSKTYCPFCVKVKELFSSIGAQPKVVELDSEADGADLQAALAEWTGQRSVPSVFVGGKHVGGCDDTTKKHNSGQLVPMLKDAGLLK</sequence>
<dbReference type="PANTHER" id="PTHR45694">
    <property type="entry name" value="GLUTAREDOXIN 2"/>
    <property type="match status" value="1"/>
</dbReference>
<gene>
    <name evidence="8" type="primary">GRXc3-1</name>
    <name evidence="8" type="ORF">SELMODRAFT_89111</name>
</gene>
<feature type="domain" description="Glutaredoxin" evidence="7">
    <location>
        <begin position="16"/>
        <end position="77"/>
    </location>
</feature>
<dbReference type="Gene3D" id="3.40.30.10">
    <property type="entry name" value="Glutaredoxin"/>
    <property type="match status" value="1"/>
</dbReference>
<dbReference type="InterPro" id="IPR002109">
    <property type="entry name" value="Glutaredoxin"/>
</dbReference>
<dbReference type="GO" id="GO:0034599">
    <property type="term" value="P:cellular response to oxidative stress"/>
    <property type="evidence" value="ECO:0000318"/>
    <property type="project" value="GO_Central"/>
</dbReference>
<evidence type="ECO:0000256" key="2">
    <source>
        <dbReference type="ARBA" id="ARBA00007190"/>
    </source>
</evidence>
<dbReference type="STRING" id="88036.D8RBN6"/>
<evidence type="ECO:0000256" key="3">
    <source>
        <dbReference type="ARBA" id="ARBA00022448"/>
    </source>
</evidence>
<dbReference type="EMBL" id="GL377575">
    <property type="protein sequence ID" value="EFJ30823.1"/>
    <property type="molecule type" value="Genomic_DNA"/>
</dbReference>
<evidence type="ECO:0000313" key="8">
    <source>
        <dbReference type="EMBL" id="EFJ30823.1"/>
    </source>
</evidence>
<dbReference type="PROSITE" id="PS00195">
    <property type="entry name" value="GLUTAREDOXIN_1"/>
    <property type="match status" value="1"/>
</dbReference>
<dbReference type="GO" id="GO:0015038">
    <property type="term" value="F:glutathione disulfide oxidoreductase activity"/>
    <property type="evidence" value="ECO:0000318"/>
    <property type="project" value="GO_Central"/>
</dbReference>
<protein>
    <submittedName>
        <fullName evidence="8">CYPC type glutaredoxin</fullName>
    </submittedName>
</protein>
<dbReference type="PROSITE" id="PS51354">
    <property type="entry name" value="GLUTAREDOXIN_2"/>
    <property type="match status" value="1"/>
</dbReference>
<evidence type="ECO:0000259" key="7">
    <source>
        <dbReference type="Pfam" id="PF00462"/>
    </source>
</evidence>
<name>D8RBN6_SELML</name>
<keyword evidence="5" id="KW-1015">Disulfide bond</keyword>
<dbReference type="GeneID" id="9631453"/>
<dbReference type="CDD" id="cd03419">
    <property type="entry name" value="GRX_GRXh_1_2_like"/>
    <property type="match status" value="1"/>
</dbReference>
<dbReference type="InterPro" id="IPR036249">
    <property type="entry name" value="Thioredoxin-like_sf"/>
</dbReference>
<dbReference type="Proteomes" id="UP000001514">
    <property type="component" value="Unassembled WGS sequence"/>
</dbReference>
<reference evidence="8 9" key="1">
    <citation type="journal article" date="2011" name="Science">
        <title>The Selaginella genome identifies genetic changes associated with the evolution of vascular plants.</title>
        <authorList>
            <person name="Banks J.A."/>
            <person name="Nishiyama T."/>
            <person name="Hasebe M."/>
            <person name="Bowman J.L."/>
            <person name="Gribskov M."/>
            <person name="dePamphilis C."/>
            <person name="Albert V.A."/>
            <person name="Aono N."/>
            <person name="Aoyama T."/>
            <person name="Ambrose B.A."/>
            <person name="Ashton N.W."/>
            <person name="Axtell M.J."/>
            <person name="Barker E."/>
            <person name="Barker M.S."/>
            <person name="Bennetzen J.L."/>
            <person name="Bonawitz N.D."/>
            <person name="Chapple C."/>
            <person name="Cheng C."/>
            <person name="Correa L.G."/>
            <person name="Dacre M."/>
            <person name="DeBarry J."/>
            <person name="Dreyer I."/>
            <person name="Elias M."/>
            <person name="Engstrom E.M."/>
            <person name="Estelle M."/>
            <person name="Feng L."/>
            <person name="Finet C."/>
            <person name="Floyd S.K."/>
            <person name="Frommer W.B."/>
            <person name="Fujita T."/>
            <person name="Gramzow L."/>
            <person name="Gutensohn M."/>
            <person name="Harholt J."/>
            <person name="Hattori M."/>
            <person name="Heyl A."/>
            <person name="Hirai T."/>
            <person name="Hiwatashi Y."/>
            <person name="Ishikawa M."/>
            <person name="Iwata M."/>
            <person name="Karol K.G."/>
            <person name="Koehler B."/>
            <person name="Kolukisaoglu U."/>
            <person name="Kubo M."/>
            <person name="Kurata T."/>
            <person name="Lalonde S."/>
            <person name="Li K."/>
            <person name="Li Y."/>
            <person name="Litt A."/>
            <person name="Lyons E."/>
            <person name="Manning G."/>
            <person name="Maruyama T."/>
            <person name="Michael T.P."/>
            <person name="Mikami K."/>
            <person name="Miyazaki S."/>
            <person name="Morinaga S."/>
            <person name="Murata T."/>
            <person name="Mueller-Roeber B."/>
            <person name="Nelson D.R."/>
            <person name="Obara M."/>
            <person name="Oguri Y."/>
            <person name="Olmstead R.G."/>
            <person name="Onodera N."/>
            <person name="Petersen B.L."/>
            <person name="Pils B."/>
            <person name="Prigge M."/>
            <person name="Rensing S.A."/>
            <person name="Riano-Pachon D.M."/>
            <person name="Roberts A.W."/>
            <person name="Sato Y."/>
            <person name="Scheller H.V."/>
            <person name="Schulz B."/>
            <person name="Schulz C."/>
            <person name="Shakirov E.V."/>
            <person name="Shibagaki N."/>
            <person name="Shinohara N."/>
            <person name="Shippen D.E."/>
            <person name="Soerensen I."/>
            <person name="Sotooka R."/>
            <person name="Sugimoto N."/>
            <person name="Sugita M."/>
            <person name="Sumikawa N."/>
            <person name="Tanurdzic M."/>
            <person name="Theissen G."/>
            <person name="Ulvskov P."/>
            <person name="Wakazuki S."/>
            <person name="Weng J.K."/>
            <person name="Willats W.W."/>
            <person name="Wipf D."/>
            <person name="Wolf P.G."/>
            <person name="Yang L."/>
            <person name="Zimmer A.D."/>
            <person name="Zhu Q."/>
            <person name="Mitros T."/>
            <person name="Hellsten U."/>
            <person name="Loque D."/>
            <person name="Otillar R."/>
            <person name="Salamov A."/>
            <person name="Schmutz J."/>
            <person name="Shapiro H."/>
            <person name="Lindquist E."/>
            <person name="Lucas S."/>
            <person name="Rokhsar D."/>
            <person name="Grigoriev I.V."/>
        </authorList>
    </citation>
    <scope>NUCLEOTIDE SEQUENCE [LARGE SCALE GENOMIC DNA]</scope>
</reference>
<accession>D8RBN6</accession>
<dbReference type="InterPro" id="IPR014025">
    <property type="entry name" value="Glutaredoxin_subgr"/>
</dbReference>
<dbReference type="SUPFAM" id="SSF52833">
    <property type="entry name" value="Thioredoxin-like"/>
    <property type="match status" value="1"/>
</dbReference>
<keyword evidence="3" id="KW-0813">Transport</keyword>
<dbReference type="KEGG" id="smo:SELMODRAFT_89111"/>
<keyword evidence="9" id="KW-1185">Reference proteome</keyword>